<dbReference type="EMBL" id="KE007229">
    <property type="protein sequence ID" value="EOR01612.1"/>
    <property type="molecule type" value="Genomic_DNA"/>
</dbReference>
<evidence type="ECO:0000256" key="2">
    <source>
        <dbReference type="SAM" id="MobiDB-lite"/>
    </source>
</evidence>
<evidence type="ECO:0000256" key="1">
    <source>
        <dbReference type="ARBA" id="ARBA00022786"/>
    </source>
</evidence>
<dbReference type="eggNOG" id="KOG0894">
    <property type="taxonomic scope" value="Eukaryota"/>
</dbReference>
<dbReference type="Proteomes" id="UP000014064">
    <property type="component" value="Unassembled WGS sequence"/>
</dbReference>
<dbReference type="RefSeq" id="XP_009267332.1">
    <property type="nucleotide sequence ID" value="XM_009269057.1"/>
</dbReference>
<keyword evidence="1" id="KW-0833">Ubl conjugation pathway</keyword>
<dbReference type="OMA" id="LEWHFIL"/>
<organism evidence="4 5">
    <name type="scientific">Wallemia ichthyophaga (strain EXF-994 / CBS 113033)</name>
    <dbReference type="NCBI Taxonomy" id="1299270"/>
    <lineage>
        <taxon>Eukaryota</taxon>
        <taxon>Fungi</taxon>
        <taxon>Dikarya</taxon>
        <taxon>Basidiomycota</taxon>
        <taxon>Wallemiomycotina</taxon>
        <taxon>Wallemiomycetes</taxon>
        <taxon>Wallemiales</taxon>
        <taxon>Wallemiaceae</taxon>
        <taxon>Wallemia</taxon>
    </lineage>
</organism>
<dbReference type="Pfam" id="PF00179">
    <property type="entry name" value="UQ_con"/>
    <property type="match status" value="1"/>
</dbReference>
<name>R9AHF1_WALI9</name>
<accession>R9AHF1</accession>
<feature type="region of interest" description="Disordered" evidence="2">
    <location>
        <begin position="238"/>
        <end position="261"/>
    </location>
</feature>
<proteinExistence type="predicted"/>
<feature type="compositionally biased region" description="Low complexity" evidence="2">
    <location>
        <begin position="252"/>
        <end position="261"/>
    </location>
</feature>
<dbReference type="SMART" id="SM00212">
    <property type="entry name" value="UBCc"/>
    <property type="match status" value="1"/>
</dbReference>
<dbReference type="SUPFAM" id="SSF54495">
    <property type="entry name" value="UBC-like"/>
    <property type="match status" value="1"/>
</dbReference>
<dbReference type="STRING" id="1299270.R9AHF1"/>
<dbReference type="InterPro" id="IPR050113">
    <property type="entry name" value="Ub_conjugating_enzyme"/>
</dbReference>
<dbReference type="KEGG" id="wic:J056_003848"/>
<feature type="compositionally biased region" description="Pro residues" evidence="2">
    <location>
        <begin position="242"/>
        <end position="251"/>
    </location>
</feature>
<dbReference type="GeneID" id="20376800"/>
<evidence type="ECO:0000313" key="4">
    <source>
        <dbReference type="EMBL" id="EOR01612.1"/>
    </source>
</evidence>
<dbReference type="OrthoDB" id="1158011at2759"/>
<dbReference type="AlphaFoldDB" id="R9AHF1"/>
<dbReference type="Gene3D" id="3.10.110.10">
    <property type="entry name" value="Ubiquitin Conjugating Enzyme"/>
    <property type="match status" value="1"/>
</dbReference>
<dbReference type="InterPro" id="IPR000608">
    <property type="entry name" value="UBC"/>
</dbReference>
<reference evidence="5" key="1">
    <citation type="journal article" date="2013" name="BMC Genomics">
        <title>Genome and transcriptome sequencing of the halophilic fungus Wallemia ichthyophaga: haloadaptations present and absent.</title>
        <authorList>
            <person name="Zajc J."/>
            <person name="Liu Y."/>
            <person name="Dai W."/>
            <person name="Yang Z."/>
            <person name="Hu J."/>
            <person name="Gostincar C."/>
            <person name="Gunde-Cimerman N."/>
        </authorList>
    </citation>
    <scope>NUCLEOTIDE SEQUENCE [LARGE SCALE GENOMIC DNA]</scope>
    <source>
        <strain evidence="5">EXF-994 / CBS 113033</strain>
    </source>
</reference>
<evidence type="ECO:0000259" key="3">
    <source>
        <dbReference type="PROSITE" id="PS50127"/>
    </source>
</evidence>
<feature type="domain" description="UBC core" evidence="3">
    <location>
        <begin position="71"/>
        <end position="228"/>
    </location>
</feature>
<dbReference type="CDD" id="cd23799">
    <property type="entry name" value="UBCc_UBE2J"/>
    <property type="match status" value="1"/>
</dbReference>
<sequence>MVESEGIHRLLECKPVKGILVLDRGDGRIIEIHGNIFDGDQGKKYAKACRNIIWSITDNLREVEETEATPAARKRLMKENIAMEDQPPPFGFARPDERDILKWHYVLRGPPDSDYTGGEYHGTLSFPAQYPFKPPEIKMITPSGRFQVNTSICTTFSSFHPASWNPAWSVASILTGLLSFFLDDEIGTGGIHSTRSERLLMASKSRSVNRQNKQFAEVFSDLIEPHASPSLDEILDKAAPHPLVPPSPSPAHPTLTHHSPSNPQRSLWDKWRWALLLLLAVVISRISHH</sequence>
<dbReference type="PANTHER" id="PTHR24067">
    <property type="entry name" value="UBIQUITIN-CONJUGATING ENZYME E2"/>
    <property type="match status" value="1"/>
</dbReference>
<protein>
    <submittedName>
        <fullName evidence="4">Ubiquitin-conjugating enzyme E2 6</fullName>
    </submittedName>
</protein>
<gene>
    <name evidence="4" type="ORF">J056_003848</name>
</gene>
<keyword evidence="5" id="KW-1185">Reference proteome</keyword>
<dbReference type="HOGENOM" id="CLU_041481_1_0_1"/>
<evidence type="ECO:0000313" key="5">
    <source>
        <dbReference type="Proteomes" id="UP000014064"/>
    </source>
</evidence>
<dbReference type="PROSITE" id="PS50127">
    <property type="entry name" value="UBC_2"/>
    <property type="match status" value="1"/>
</dbReference>
<dbReference type="InterPro" id="IPR016135">
    <property type="entry name" value="UBQ-conjugating_enzyme/RWD"/>
</dbReference>